<evidence type="ECO:0000256" key="4">
    <source>
        <dbReference type="ARBA" id="ARBA00023004"/>
    </source>
</evidence>
<dbReference type="InterPro" id="IPR014866">
    <property type="entry name" value="YfkB"/>
</dbReference>
<keyword evidence="5" id="KW-0411">Iron-sulfur</keyword>
<protein>
    <submittedName>
        <fullName evidence="7">Radical SAM/CxCxxxxC motif protein YfkAB</fullName>
    </submittedName>
</protein>
<dbReference type="SFLD" id="SFLDG01097">
    <property type="entry name" value="Uncharacterised_Radical_SAM_Su"/>
    <property type="match status" value="1"/>
</dbReference>
<keyword evidence="2" id="KW-0949">S-adenosyl-L-methionine</keyword>
<dbReference type="InterPro" id="IPR007197">
    <property type="entry name" value="rSAM"/>
</dbReference>
<dbReference type="Proteomes" id="UP000244240">
    <property type="component" value="Unassembled WGS sequence"/>
</dbReference>
<comment type="caution">
    <text evidence="7">The sequence shown here is derived from an EMBL/GenBank/DDBJ whole genome shotgun (WGS) entry which is preliminary data.</text>
</comment>
<keyword evidence="1" id="KW-0004">4Fe-4S</keyword>
<evidence type="ECO:0000259" key="6">
    <source>
        <dbReference type="PROSITE" id="PS51918"/>
    </source>
</evidence>
<dbReference type="SUPFAM" id="SSF102114">
    <property type="entry name" value="Radical SAM enzymes"/>
    <property type="match status" value="1"/>
</dbReference>
<proteinExistence type="predicted"/>
<evidence type="ECO:0000256" key="2">
    <source>
        <dbReference type="ARBA" id="ARBA00022691"/>
    </source>
</evidence>
<dbReference type="SFLD" id="SFLDS00029">
    <property type="entry name" value="Radical_SAM"/>
    <property type="match status" value="1"/>
</dbReference>
<evidence type="ECO:0000313" key="7">
    <source>
        <dbReference type="EMBL" id="PTX64345.1"/>
    </source>
</evidence>
<dbReference type="NCBIfam" id="TIGR04478">
    <property type="entry name" value="rSAM_YfkAB"/>
    <property type="match status" value="1"/>
</dbReference>
<dbReference type="Gene3D" id="3.20.20.70">
    <property type="entry name" value="Aldolase class I"/>
    <property type="match status" value="1"/>
</dbReference>
<dbReference type="EMBL" id="QBKR01000003">
    <property type="protein sequence ID" value="PTX64345.1"/>
    <property type="molecule type" value="Genomic_DNA"/>
</dbReference>
<dbReference type="PANTHER" id="PTHR42836:SF2">
    <property type="entry name" value="PROTEIN YFKA-RELATED"/>
    <property type="match status" value="1"/>
</dbReference>
<keyword evidence="4" id="KW-0408">Iron</keyword>
<accession>A0A2T6C7Q9</accession>
<evidence type="ECO:0000256" key="5">
    <source>
        <dbReference type="ARBA" id="ARBA00023014"/>
    </source>
</evidence>
<dbReference type="AlphaFoldDB" id="A0A2T6C7Q9"/>
<dbReference type="InterPro" id="IPR058240">
    <property type="entry name" value="rSAM_sf"/>
</dbReference>
<dbReference type="CDD" id="cd01335">
    <property type="entry name" value="Radical_SAM"/>
    <property type="match status" value="1"/>
</dbReference>
<keyword evidence="3" id="KW-0479">Metal-binding</keyword>
<evidence type="ECO:0000313" key="8">
    <source>
        <dbReference type="Proteomes" id="UP000244240"/>
    </source>
</evidence>
<reference evidence="7 8" key="1">
    <citation type="submission" date="2018-04" db="EMBL/GenBank/DDBJ databases">
        <title>Genomic Encyclopedia of Archaeal and Bacterial Type Strains, Phase II (KMG-II): from individual species to whole genera.</title>
        <authorList>
            <person name="Goeker M."/>
        </authorList>
    </citation>
    <scope>NUCLEOTIDE SEQUENCE [LARGE SCALE GENOMIC DNA]</scope>
    <source>
        <strain evidence="7 8">DSM 45787</strain>
    </source>
</reference>
<dbReference type="SFLD" id="SFLDG01067">
    <property type="entry name" value="SPASM/twitch_domain_containing"/>
    <property type="match status" value="1"/>
</dbReference>
<evidence type="ECO:0000256" key="3">
    <source>
        <dbReference type="ARBA" id="ARBA00022723"/>
    </source>
</evidence>
<dbReference type="PROSITE" id="PS51918">
    <property type="entry name" value="RADICAL_SAM"/>
    <property type="match status" value="1"/>
</dbReference>
<sequence length="385" mass="44320">MMSETEVGKRAEKTPLSPAWDPWDPWYTRSRKGRHELTGVEFTVTQLCNLRCEHCAVGEALVKEEGIPLPADQLIRRLEEVENLQTLSITGGEPVLSPRIVKETIRPLLRYARDRGVYTQLNSNLTLPLSRYEDWVADVDVLHISYNYRDEADFHRIAFEKYGREVTPKAADKLFRQMVENAKALSDAGVFVSAETLLSPFTSPHIDRIHRDVAGMGCRRHEVHPLYPSDFARGMELIDLETFRETVIRLLDWRDPGVWILFGTLPFYPCSEEEADRDLWLRLHREENVTVRHDPDGRNRLNVHAFTGDVIVTDFGDVPPLGNIYSDRLEEVFNRWLKHPLARRHHCYCPEARCTGPNILVADAYYSGVDFQKRKALVSLDGDPD</sequence>
<gene>
    <name evidence="7" type="ORF">C8P63_103130</name>
</gene>
<feature type="domain" description="Radical SAM core" evidence="6">
    <location>
        <begin position="32"/>
        <end position="265"/>
    </location>
</feature>
<dbReference type="InterPro" id="IPR031004">
    <property type="entry name" value="rSAM_YfkAB"/>
</dbReference>
<dbReference type="GO" id="GO:0051539">
    <property type="term" value="F:4 iron, 4 sulfur cluster binding"/>
    <property type="evidence" value="ECO:0007669"/>
    <property type="project" value="UniProtKB-KW"/>
</dbReference>
<evidence type="ECO:0000256" key="1">
    <source>
        <dbReference type="ARBA" id="ARBA00022485"/>
    </source>
</evidence>
<organism evidence="7 8">
    <name type="scientific">Melghirimyces profundicolus</name>
    <dbReference type="NCBI Taxonomy" id="1242148"/>
    <lineage>
        <taxon>Bacteria</taxon>
        <taxon>Bacillati</taxon>
        <taxon>Bacillota</taxon>
        <taxon>Bacilli</taxon>
        <taxon>Bacillales</taxon>
        <taxon>Thermoactinomycetaceae</taxon>
        <taxon>Melghirimyces</taxon>
    </lineage>
</organism>
<dbReference type="Pfam" id="PF04055">
    <property type="entry name" value="Radical_SAM"/>
    <property type="match status" value="1"/>
</dbReference>
<dbReference type="PANTHER" id="PTHR42836">
    <property type="entry name" value="7-CARBOXY-7-DEAZAGUANINE SYNTHASE"/>
    <property type="match status" value="1"/>
</dbReference>
<name>A0A2T6C7Q9_9BACL</name>
<dbReference type="InterPro" id="IPR013785">
    <property type="entry name" value="Aldolase_TIM"/>
</dbReference>
<keyword evidence="8" id="KW-1185">Reference proteome</keyword>
<dbReference type="GO" id="GO:0003824">
    <property type="term" value="F:catalytic activity"/>
    <property type="evidence" value="ECO:0007669"/>
    <property type="project" value="InterPro"/>
</dbReference>
<dbReference type="Pfam" id="PF08756">
    <property type="entry name" value="YfkB"/>
    <property type="match status" value="1"/>
</dbReference>
<dbReference type="GO" id="GO:0046872">
    <property type="term" value="F:metal ion binding"/>
    <property type="evidence" value="ECO:0007669"/>
    <property type="project" value="UniProtKB-KW"/>
</dbReference>